<accession>A0A4V3GW98</accession>
<keyword evidence="1" id="KW-0808">Transferase</keyword>
<dbReference type="Proteomes" id="UP000295832">
    <property type="component" value="Unassembled WGS sequence"/>
</dbReference>
<reference evidence="1 2" key="1">
    <citation type="submission" date="2019-03" db="EMBL/GenBank/DDBJ databases">
        <title>Subsurface microbial communities from deep shales in Ohio and West Virginia, USA.</title>
        <authorList>
            <person name="Wrighton K."/>
        </authorList>
    </citation>
    <scope>NUCLEOTIDE SEQUENCE [LARGE SCALE GENOMIC DNA]</scope>
    <source>
        <strain evidence="1 2">MSL 6dP</strain>
    </source>
</reference>
<dbReference type="AlphaFoldDB" id="A0A4V3GW98"/>
<dbReference type="EMBL" id="SOEG01000068">
    <property type="protein sequence ID" value="TDX43029.1"/>
    <property type="molecule type" value="Genomic_DNA"/>
</dbReference>
<dbReference type="GO" id="GO:0016740">
    <property type="term" value="F:transferase activity"/>
    <property type="evidence" value="ECO:0007669"/>
    <property type="project" value="UniProtKB-KW"/>
</dbReference>
<comment type="caution">
    <text evidence="1">The sequence shown here is derived from an EMBL/GenBank/DDBJ whole genome shotgun (WGS) entry which is preliminary data.</text>
</comment>
<proteinExistence type="predicted"/>
<protein>
    <submittedName>
        <fullName evidence="1">Dinitrogenase reductase ADP-ribosyltransferase (DRAT)</fullName>
    </submittedName>
</protein>
<evidence type="ECO:0000313" key="2">
    <source>
        <dbReference type="Proteomes" id="UP000295832"/>
    </source>
</evidence>
<name>A0A4V3GW98_9FIRM</name>
<gene>
    <name evidence="1" type="ORF">C7959_1684</name>
</gene>
<keyword evidence="2" id="KW-1185">Reference proteome</keyword>
<sequence length="278" mass="34077">MNEKIKQKYKIENDIINLMLFRLKPYICERLEKQSINSTSHINEIDSIDLLSRILLTHCVQNVFKIYRLPGYEEEYRYYWKFAYEESRELFSSLTDNKLNELYEKIREIYNFTQRRLKKDFNINNQKIILYRGLTKHEIIQVSEQLKAKKDIIKFKTNIINLYTPKYNLACSKSPMLVKREISIKDILVYYKYFHFHEKICNYSNLKDEMWIINKNSYGEITVKAENFEWTDYDIYKFKNDVKYIDFNFDYYFYSKPCKNKYIDFVINLKHSLNNKSK</sequence>
<evidence type="ECO:0000313" key="1">
    <source>
        <dbReference type="EMBL" id="TDX43029.1"/>
    </source>
</evidence>
<organism evidence="1 2">
    <name type="scientific">Orenia marismortui</name>
    <dbReference type="NCBI Taxonomy" id="46469"/>
    <lineage>
        <taxon>Bacteria</taxon>
        <taxon>Bacillati</taxon>
        <taxon>Bacillota</taxon>
        <taxon>Clostridia</taxon>
        <taxon>Halanaerobiales</taxon>
        <taxon>Halobacteroidaceae</taxon>
        <taxon>Orenia</taxon>
    </lineage>
</organism>
<dbReference type="RefSeq" id="WP_134119278.1">
    <property type="nucleotide sequence ID" value="NZ_SOEG01000068.1"/>
</dbReference>